<gene>
    <name evidence="3" type="ORF">QTG54_015849</name>
</gene>
<evidence type="ECO:0000259" key="2">
    <source>
        <dbReference type="PROSITE" id="PS50102"/>
    </source>
</evidence>
<feature type="domain" description="RRM" evidence="2">
    <location>
        <begin position="61"/>
        <end position="140"/>
    </location>
</feature>
<dbReference type="AlphaFoldDB" id="A0AAD8XT99"/>
<dbReference type="InterPro" id="IPR000504">
    <property type="entry name" value="RRM_dom"/>
</dbReference>
<dbReference type="Pfam" id="PF00076">
    <property type="entry name" value="RRM_1"/>
    <property type="match status" value="1"/>
</dbReference>
<keyword evidence="1" id="KW-0694">RNA-binding</keyword>
<dbReference type="SUPFAM" id="SSF54928">
    <property type="entry name" value="RNA-binding domain, RBD"/>
    <property type="match status" value="1"/>
</dbReference>
<dbReference type="InterPro" id="IPR012677">
    <property type="entry name" value="Nucleotide-bd_a/b_plait_sf"/>
</dbReference>
<proteinExistence type="predicted"/>
<organism evidence="3 4">
    <name type="scientific">Skeletonema marinoi</name>
    <dbReference type="NCBI Taxonomy" id="267567"/>
    <lineage>
        <taxon>Eukaryota</taxon>
        <taxon>Sar</taxon>
        <taxon>Stramenopiles</taxon>
        <taxon>Ochrophyta</taxon>
        <taxon>Bacillariophyta</taxon>
        <taxon>Coscinodiscophyceae</taxon>
        <taxon>Thalassiosirophycidae</taxon>
        <taxon>Thalassiosirales</taxon>
        <taxon>Skeletonemataceae</taxon>
        <taxon>Skeletonema</taxon>
        <taxon>Skeletonema marinoi-dohrnii complex</taxon>
    </lineage>
</organism>
<keyword evidence="4" id="KW-1185">Reference proteome</keyword>
<dbReference type="CDD" id="cd00590">
    <property type="entry name" value="RRM_SF"/>
    <property type="match status" value="1"/>
</dbReference>
<accession>A0AAD8XT99</accession>
<evidence type="ECO:0000256" key="1">
    <source>
        <dbReference type="PROSITE-ProRule" id="PRU00176"/>
    </source>
</evidence>
<reference evidence="3" key="1">
    <citation type="submission" date="2023-06" db="EMBL/GenBank/DDBJ databases">
        <title>Survivors Of The Sea: Transcriptome response of Skeletonema marinoi to long-term dormancy.</title>
        <authorList>
            <person name="Pinder M.I.M."/>
            <person name="Kourtchenko O."/>
            <person name="Robertson E.K."/>
            <person name="Larsson T."/>
            <person name="Maumus F."/>
            <person name="Osuna-Cruz C.M."/>
            <person name="Vancaester E."/>
            <person name="Stenow R."/>
            <person name="Vandepoele K."/>
            <person name="Ploug H."/>
            <person name="Bruchert V."/>
            <person name="Godhe A."/>
            <person name="Topel M."/>
        </authorList>
    </citation>
    <scope>NUCLEOTIDE SEQUENCE</scope>
    <source>
        <strain evidence="3">R05AC</strain>
    </source>
</reference>
<dbReference type="Gene3D" id="3.30.70.330">
    <property type="match status" value="1"/>
</dbReference>
<dbReference type="EMBL" id="JATAAI010000049">
    <property type="protein sequence ID" value="KAK1733434.1"/>
    <property type="molecule type" value="Genomic_DNA"/>
</dbReference>
<comment type="caution">
    <text evidence="3">The sequence shown here is derived from an EMBL/GenBank/DDBJ whole genome shotgun (WGS) entry which is preliminary data.</text>
</comment>
<protein>
    <recommendedName>
        <fullName evidence="2">RRM domain-containing protein</fullName>
    </recommendedName>
</protein>
<dbReference type="GO" id="GO:0003723">
    <property type="term" value="F:RNA binding"/>
    <property type="evidence" value="ECO:0007669"/>
    <property type="project" value="UniProtKB-UniRule"/>
</dbReference>
<evidence type="ECO:0000313" key="4">
    <source>
        <dbReference type="Proteomes" id="UP001224775"/>
    </source>
</evidence>
<dbReference type="PROSITE" id="PS51257">
    <property type="entry name" value="PROKAR_LIPOPROTEIN"/>
    <property type="match status" value="1"/>
</dbReference>
<name>A0AAD8XT99_9STRA</name>
<dbReference type="SMART" id="SM00360">
    <property type="entry name" value="RRM"/>
    <property type="match status" value="1"/>
</dbReference>
<evidence type="ECO:0000313" key="3">
    <source>
        <dbReference type="EMBL" id="KAK1733434.1"/>
    </source>
</evidence>
<dbReference type="Proteomes" id="UP001224775">
    <property type="component" value="Unassembled WGS sequence"/>
</dbReference>
<sequence>MLRKILDTQLKTASASTSTTSCPVAAVSSVESTNEEEENTTRATMTALLNASIAQPTPSLTTLWVEGFDNNDDDEQDIRHHFRAFAPIVSVERPRDKQGNPRSHVFITLLSQYAPKAIEIMNGKWVYNDWHQLRVEKAKNQERMVAIAVARKGRRVCRAFCHGRCLRACPFGLDHVR</sequence>
<dbReference type="PROSITE" id="PS50102">
    <property type="entry name" value="RRM"/>
    <property type="match status" value="1"/>
</dbReference>
<dbReference type="InterPro" id="IPR035979">
    <property type="entry name" value="RBD_domain_sf"/>
</dbReference>